<reference evidence="1 2" key="1">
    <citation type="submission" date="2015-04" db="EMBL/GenBank/DDBJ databases">
        <title>The draft genome sequence of Erythrobacter luteus KA37.</title>
        <authorList>
            <person name="Zhuang L."/>
            <person name="Liu Y."/>
            <person name="Shao Z."/>
        </authorList>
    </citation>
    <scope>NUCLEOTIDE SEQUENCE [LARGE SCALE GENOMIC DNA]</scope>
    <source>
        <strain evidence="1 2">KA37</strain>
    </source>
</reference>
<gene>
    <name evidence="1" type="ORF">AAW00_01125</name>
</gene>
<name>A0A0G9MWJ7_9SPHN</name>
<proteinExistence type="predicted"/>
<evidence type="ECO:0000313" key="2">
    <source>
        <dbReference type="Proteomes" id="UP000053464"/>
    </source>
</evidence>
<evidence type="ECO:0000313" key="1">
    <source>
        <dbReference type="EMBL" id="KLE35117.1"/>
    </source>
</evidence>
<dbReference type="OrthoDB" id="8081825at2"/>
<dbReference type="STRING" id="1581420.AAW00_01125"/>
<organism evidence="1 2">
    <name type="scientific">Aurantiacibacter luteus</name>
    <dbReference type="NCBI Taxonomy" id="1581420"/>
    <lineage>
        <taxon>Bacteria</taxon>
        <taxon>Pseudomonadati</taxon>
        <taxon>Pseudomonadota</taxon>
        <taxon>Alphaproteobacteria</taxon>
        <taxon>Sphingomonadales</taxon>
        <taxon>Erythrobacteraceae</taxon>
        <taxon>Aurantiacibacter</taxon>
    </lineage>
</organism>
<comment type="caution">
    <text evidence="1">The sequence shown here is derived from an EMBL/GenBank/DDBJ whole genome shotgun (WGS) entry which is preliminary data.</text>
</comment>
<dbReference type="AlphaFoldDB" id="A0A0G9MWJ7"/>
<dbReference type="Proteomes" id="UP000053464">
    <property type="component" value="Unassembled WGS sequence"/>
</dbReference>
<dbReference type="RefSeq" id="WP_047002519.1">
    <property type="nucleotide sequence ID" value="NZ_LBHB01000001.1"/>
</dbReference>
<dbReference type="PATRIC" id="fig|1581420.6.peg.226"/>
<dbReference type="EMBL" id="LBHB01000001">
    <property type="protein sequence ID" value="KLE35117.1"/>
    <property type="molecule type" value="Genomic_DNA"/>
</dbReference>
<keyword evidence="2" id="KW-1185">Reference proteome</keyword>
<accession>A0A0G9MWJ7</accession>
<sequence>MTDRYADKPFLRLLDSYVLDAIGHLDAANQQWLISAEPSFRHQFGGEGGWREIVRQRMQFPPGMDAAIVETWEKGRVRYREGTGEEADPVAFANTFVDTNFPH</sequence>
<protein>
    <submittedName>
        <fullName evidence="1">Uncharacterized protein</fullName>
    </submittedName>
</protein>